<dbReference type="InterPro" id="IPR017911">
    <property type="entry name" value="MacB-like_ATP-bd"/>
</dbReference>
<dbReference type="EMBL" id="MFZO01000047">
    <property type="protein sequence ID" value="OGK23445.1"/>
    <property type="molecule type" value="Genomic_DNA"/>
</dbReference>
<sequence>MIRLENVSKSYKIDEETTFFALKDATLEIKEKEFISIIGPSGSGKSTLMHLIGLLDKPSRGEIIIQNKKISRLDDDQISTLRNEFVGFVFQQFNLIPKLTVLENILLPTVYARKKIDYDPTDKAIDLLKKFGLYEKRNSYPNKISGGQQQRVAILRALIMEPKLILADEPTGNLDSKTGKGIMELLKLLNEKEKLTIAVVTHEVDIASYAKRIVNVRDGKIMK</sequence>
<evidence type="ECO:0000256" key="3">
    <source>
        <dbReference type="ARBA" id="ARBA00022741"/>
    </source>
</evidence>
<dbReference type="InterPro" id="IPR003593">
    <property type="entry name" value="AAA+_ATPase"/>
</dbReference>
<evidence type="ECO:0000313" key="7">
    <source>
        <dbReference type="Proteomes" id="UP000177913"/>
    </source>
</evidence>
<dbReference type="PROSITE" id="PS50893">
    <property type="entry name" value="ABC_TRANSPORTER_2"/>
    <property type="match status" value="1"/>
</dbReference>
<dbReference type="GO" id="GO:0016887">
    <property type="term" value="F:ATP hydrolysis activity"/>
    <property type="evidence" value="ECO:0007669"/>
    <property type="project" value="InterPro"/>
</dbReference>
<feature type="domain" description="ABC transporter" evidence="5">
    <location>
        <begin position="2"/>
        <end position="223"/>
    </location>
</feature>
<dbReference type="Pfam" id="PF00005">
    <property type="entry name" value="ABC_tran"/>
    <property type="match status" value="1"/>
</dbReference>
<evidence type="ECO:0000313" key="6">
    <source>
        <dbReference type="EMBL" id="OGK23445.1"/>
    </source>
</evidence>
<dbReference type="InterPro" id="IPR027417">
    <property type="entry name" value="P-loop_NTPase"/>
</dbReference>
<protein>
    <submittedName>
        <fullName evidence="6">ABC transporter ATP-binding protein</fullName>
    </submittedName>
</protein>
<dbReference type="SUPFAM" id="SSF52540">
    <property type="entry name" value="P-loop containing nucleoside triphosphate hydrolases"/>
    <property type="match status" value="1"/>
</dbReference>
<dbReference type="GO" id="GO:0098796">
    <property type="term" value="C:membrane protein complex"/>
    <property type="evidence" value="ECO:0007669"/>
    <property type="project" value="UniProtKB-ARBA"/>
</dbReference>
<reference evidence="6 7" key="1">
    <citation type="journal article" date="2016" name="Nat. Commun.">
        <title>Thousands of microbial genomes shed light on interconnected biogeochemical processes in an aquifer system.</title>
        <authorList>
            <person name="Anantharaman K."/>
            <person name="Brown C.T."/>
            <person name="Hug L.A."/>
            <person name="Sharon I."/>
            <person name="Castelle C.J."/>
            <person name="Probst A.J."/>
            <person name="Thomas B.C."/>
            <person name="Singh A."/>
            <person name="Wilkins M.J."/>
            <person name="Karaoz U."/>
            <person name="Brodie E.L."/>
            <person name="Williams K.H."/>
            <person name="Hubbard S.S."/>
            <person name="Banfield J.F."/>
        </authorList>
    </citation>
    <scope>NUCLEOTIDE SEQUENCE [LARGE SCALE GENOMIC DNA]</scope>
</reference>
<dbReference type="SMART" id="SM00382">
    <property type="entry name" value="AAA"/>
    <property type="match status" value="1"/>
</dbReference>
<comment type="similarity">
    <text evidence="1">Belongs to the ABC transporter superfamily.</text>
</comment>
<dbReference type="InterPro" id="IPR017871">
    <property type="entry name" value="ABC_transporter-like_CS"/>
</dbReference>
<dbReference type="PROSITE" id="PS00211">
    <property type="entry name" value="ABC_TRANSPORTER_1"/>
    <property type="match status" value="1"/>
</dbReference>
<name>A0A1F7GX84_9BACT</name>
<accession>A0A1F7GX84</accession>
<dbReference type="AlphaFoldDB" id="A0A1F7GX84"/>
<comment type="caution">
    <text evidence="6">The sequence shown here is derived from an EMBL/GenBank/DDBJ whole genome shotgun (WGS) entry which is preliminary data.</text>
</comment>
<gene>
    <name evidence="6" type="ORF">A3C25_02130</name>
</gene>
<dbReference type="FunFam" id="3.40.50.300:FF:000032">
    <property type="entry name" value="Export ABC transporter ATP-binding protein"/>
    <property type="match status" value="1"/>
</dbReference>
<evidence type="ECO:0000256" key="4">
    <source>
        <dbReference type="ARBA" id="ARBA00022840"/>
    </source>
</evidence>
<dbReference type="InterPro" id="IPR003439">
    <property type="entry name" value="ABC_transporter-like_ATP-bd"/>
</dbReference>
<evidence type="ECO:0000256" key="2">
    <source>
        <dbReference type="ARBA" id="ARBA00022448"/>
    </source>
</evidence>
<dbReference type="GO" id="GO:0022857">
    <property type="term" value="F:transmembrane transporter activity"/>
    <property type="evidence" value="ECO:0007669"/>
    <property type="project" value="UniProtKB-ARBA"/>
</dbReference>
<keyword evidence="2" id="KW-0813">Transport</keyword>
<proteinExistence type="inferred from homology"/>
<keyword evidence="3" id="KW-0547">Nucleotide-binding</keyword>
<dbReference type="GO" id="GO:0005524">
    <property type="term" value="F:ATP binding"/>
    <property type="evidence" value="ECO:0007669"/>
    <property type="project" value="UniProtKB-KW"/>
</dbReference>
<dbReference type="PANTHER" id="PTHR42798:SF7">
    <property type="entry name" value="ALPHA-D-RIBOSE 1-METHYLPHOSPHONATE 5-TRIPHOSPHATE SYNTHASE SUBUNIT PHNL"/>
    <property type="match status" value="1"/>
</dbReference>
<dbReference type="CDD" id="cd03255">
    <property type="entry name" value="ABC_MJ0796_LolCDE_FtsE"/>
    <property type="match status" value="1"/>
</dbReference>
<keyword evidence="4 6" id="KW-0067">ATP-binding</keyword>
<evidence type="ECO:0000256" key="1">
    <source>
        <dbReference type="ARBA" id="ARBA00005417"/>
    </source>
</evidence>
<evidence type="ECO:0000259" key="5">
    <source>
        <dbReference type="PROSITE" id="PS50893"/>
    </source>
</evidence>
<organism evidence="6 7">
    <name type="scientific">Candidatus Roizmanbacteria bacterium RIFCSPHIGHO2_02_FULL_38_11</name>
    <dbReference type="NCBI Taxonomy" id="1802039"/>
    <lineage>
        <taxon>Bacteria</taxon>
        <taxon>Candidatus Roizmaniibacteriota</taxon>
    </lineage>
</organism>
<dbReference type="Proteomes" id="UP000177913">
    <property type="component" value="Unassembled WGS sequence"/>
</dbReference>
<dbReference type="Gene3D" id="3.40.50.300">
    <property type="entry name" value="P-loop containing nucleotide triphosphate hydrolases"/>
    <property type="match status" value="1"/>
</dbReference>
<dbReference type="PANTHER" id="PTHR42798">
    <property type="entry name" value="LIPOPROTEIN-RELEASING SYSTEM ATP-BINDING PROTEIN LOLD"/>
    <property type="match status" value="1"/>
</dbReference>